<evidence type="ECO:0000313" key="3">
    <source>
        <dbReference type="Proteomes" id="UP000220797"/>
    </source>
</evidence>
<feature type="signal peptide" evidence="1">
    <location>
        <begin position="1"/>
        <end position="20"/>
    </location>
</feature>
<organism evidence="2 3">
    <name type="scientific">Plasmodium gallinaceum</name>
    <dbReference type="NCBI Taxonomy" id="5849"/>
    <lineage>
        <taxon>Eukaryota</taxon>
        <taxon>Sar</taxon>
        <taxon>Alveolata</taxon>
        <taxon>Apicomplexa</taxon>
        <taxon>Aconoidasida</taxon>
        <taxon>Haemosporida</taxon>
        <taxon>Plasmodiidae</taxon>
        <taxon>Plasmodium</taxon>
        <taxon>Plasmodium (Haemamoeba)</taxon>
    </lineage>
</organism>
<proteinExistence type="predicted"/>
<dbReference type="GeneID" id="39730053"/>
<evidence type="ECO:0000313" key="2">
    <source>
        <dbReference type="EMBL" id="CRG93820.1"/>
    </source>
</evidence>
<dbReference type="Proteomes" id="UP000220797">
    <property type="component" value="Unassembled WGS sequence"/>
</dbReference>
<sequence>MINFYLILFYFILSVKNTHEKTTKDYECVNLLSHKDFHEKLQTLRKYQIKDKNVQNKNKYVFSYFGSSGSNKRRILENLFNISSEKRNFINLGFQQKLDLWFGYDKNNNFNVVLDIDLLENKEFLDNYETIYNYEKLVDIIIESTNSVIISLSMEDIYKEIYDEKEKKDCAKNITNKKYLINLPTKIEILLNRLNQKSKNMNIYLIITDNKKLHSANVNKDIINHLKLKYNNLHIYLIKQSKMNVDLLQKNNINKYELLINNIEGSMKEMNTFKNFDIFNENFVYNIYVIEESYIKCLNYFDKIYYEYEKNIIMGNVIENYGELAENLIKSSLLLFHLLTFEQTGTKFKDTIFKKLMARFQTLIRKQILKQLLLLEISYINKGKDMILNKFYIKNDKDLLEKKDKIENLKNSLIKKFTFEINKLITKQFILDSSLNNTIKEFLYQFEEKLEKILNNYYDLNQSPLKKLFDKRKIREALNRKKKMFNPSLNMNLTLTSLIRKSGYGNFQSYFIYDLGILKFVLGVVNDRNTPEVQQQGDKIPFLKFQPKLNLKLNFK</sequence>
<name>A0A1J1GNA2_PLAGA</name>
<reference evidence="2" key="1">
    <citation type="submission" date="2015-04" db="EMBL/GenBank/DDBJ databases">
        <authorList>
            <consortium name="Pathogen Informatics"/>
        </authorList>
    </citation>
    <scope>NUCLEOTIDE SEQUENCE [LARGE SCALE GENOMIC DNA]</scope>
    <source>
        <strain evidence="2">8A</strain>
    </source>
</reference>
<dbReference type="OrthoDB" id="364384at2759"/>
<gene>
    <name evidence="2" type="ORF">PGAL8A_00152900</name>
</gene>
<feature type="chain" id="PRO_5012430209" evidence="1">
    <location>
        <begin position="21"/>
        <end position="556"/>
    </location>
</feature>
<dbReference type="EMBL" id="CVMV01000019">
    <property type="protein sequence ID" value="CRG93820.1"/>
    <property type="molecule type" value="Genomic_DNA"/>
</dbReference>
<keyword evidence="1" id="KW-0732">Signal</keyword>
<dbReference type="AlphaFoldDB" id="A0A1J1GNA2"/>
<dbReference type="VEuPathDB" id="PlasmoDB:PGAL8A_00152900"/>
<dbReference type="OMA" id="CVYNIYV"/>
<comment type="caution">
    <text evidence="2">The sequence shown here is derived from an EMBL/GenBank/DDBJ whole genome shotgun (WGS) entry which is preliminary data.</text>
</comment>
<keyword evidence="3" id="KW-1185">Reference proteome</keyword>
<accession>A0A1J1GNA2</accession>
<evidence type="ECO:0000256" key="1">
    <source>
        <dbReference type="SAM" id="SignalP"/>
    </source>
</evidence>
<protein>
    <submittedName>
        <fullName evidence="2">Uncharacterized protein</fullName>
    </submittedName>
</protein>
<dbReference type="RefSeq" id="XP_028526641.1">
    <property type="nucleotide sequence ID" value="XM_028675073.1"/>
</dbReference>